<organism evidence="1 2">
    <name type="scientific">Zunongwangia mangrovi</name>
    <dbReference type="NCBI Taxonomy" id="1334022"/>
    <lineage>
        <taxon>Bacteria</taxon>
        <taxon>Pseudomonadati</taxon>
        <taxon>Bacteroidota</taxon>
        <taxon>Flavobacteriia</taxon>
        <taxon>Flavobacteriales</taxon>
        <taxon>Flavobacteriaceae</taxon>
        <taxon>Zunongwangia</taxon>
    </lineage>
</organism>
<keyword evidence="2" id="KW-1185">Reference proteome</keyword>
<gene>
    <name evidence="1" type="ORF">SAMN04487907_102420</name>
</gene>
<name>A0A1I1GV73_9FLAO</name>
<dbReference type="RefSeq" id="WP_092541487.1">
    <property type="nucleotide sequence ID" value="NZ_FOKV01000002.1"/>
</dbReference>
<dbReference type="EMBL" id="FOKV01000002">
    <property type="protein sequence ID" value="SFC15441.1"/>
    <property type="molecule type" value="Genomic_DNA"/>
</dbReference>
<dbReference type="Proteomes" id="UP000199438">
    <property type="component" value="Unassembled WGS sequence"/>
</dbReference>
<evidence type="ECO:0000313" key="1">
    <source>
        <dbReference type="EMBL" id="SFC15441.1"/>
    </source>
</evidence>
<evidence type="ECO:0000313" key="2">
    <source>
        <dbReference type="Proteomes" id="UP000199438"/>
    </source>
</evidence>
<dbReference type="AlphaFoldDB" id="A0A1I1GV73"/>
<reference evidence="2" key="1">
    <citation type="submission" date="2016-10" db="EMBL/GenBank/DDBJ databases">
        <authorList>
            <person name="Varghese N."/>
            <person name="Submissions S."/>
        </authorList>
    </citation>
    <scope>NUCLEOTIDE SEQUENCE [LARGE SCALE GENOMIC DNA]</scope>
    <source>
        <strain evidence="2">DSM 24499</strain>
    </source>
</reference>
<protein>
    <submittedName>
        <fullName evidence="1">Uncharacterized protein</fullName>
    </submittedName>
</protein>
<proteinExistence type="predicted"/>
<sequence>MNSVANNGNISYSETLKKIRQKHQIRPNEKHSLKELKKANIRCLAFTTDGGFCEKGNFYKNLESGLGTIRIKYQDHQTEEEKVLILNKYEDENEEIPVDLKINALYQKIEDAFCFYSQALDESQRLYFKTIFKNMCFHNKAYISGLKSQYKLANYRRKQNGLKCKELRPKGRDFVIKRSLELQSELESLYKDLIPSIANKQDRRTLESHLKYILEDKRLFSRLKRDNFLI</sequence>
<dbReference type="OrthoDB" id="1419836at2"/>
<accession>A0A1I1GV73</accession>